<dbReference type="PANTHER" id="PTHR11995">
    <property type="entry name" value="NADH DEHYDROGENASE"/>
    <property type="match status" value="1"/>
</dbReference>
<evidence type="ECO:0000259" key="9">
    <source>
        <dbReference type="Pfam" id="PF01058"/>
    </source>
</evidence>
<dbReference type="GO" id="GO:0048038">
    <property type="term" value="F:quinone binding"/>
    <property type="evidence" value="ECO:0007669"/>
    <property type="project" value="UniProtKB-KW"/>
</dbReference>
<evidence type="ECO:0000256" key="7">
    <source>
        <dbReference type="RuleBase" id="RU004464"/>
    </source>
</evidence>
<feature type="binding site" evidence="6">
    <location>
        <position position="103"/>
    </location>
    <ligand>
        <name>[4Fe-4S] cluster</name>
        <dbReference type="ChEBI" id="CHEBI:49883"/>
    </ligand>
</feature>
<dbReference type="GO" id="GO:0050136">
    <property type="term" value="F:NADH dehydrogenase (quinone) (non-electrogenic) activity"/>
    <property type="evidence" value="ECO:0007669"/>
    <property type="project" value="UniProtKB-UniRule"/>
</dbReference>
<keyword evidence="8" id="KW-1133">Transmembrane helix</keyword>
<dbReference type="PROSITE" id="PS01150">
    <property type="entry name" value="COMPLEX1_20K"/>
    <property type="match status" value="1"/>
</dbReference>
<keyword evidence="6 8" id="KW-0472">Membrane</keyword>
<gene>
    <name evidence="6" type="primary">nuoB</name>
    <name evidence="10" type="ORF">CLV98_10358</name>
</gene>
<dbReference type="InterPro" id="IPR006137">
    <property type="entry name" value="NADH_UbQ_OxRdtase-like_20kDa"/>
</dbReference>
<keyword evidence="5 6" id="KW-0520">NAD</keyword>
<keyword evidence="11" id="KW-1185">Reference proteome</keyword>
<feature type="domain" description="NADH:ubiquinone oxidoreductase-like 20kDa subunit" evidence="9">
    <location>
        <begin position="38"/>
        <end position="148"/>
    </location>
</feature>
<dbReference type="RefSeq" id="WP_109673634.1">
    <property type="nucleotide sequence ID" value="NZ_QGDT01000003.1"/>
</dbReference>
<evidence type="ECO:0000256" key="3">
    <source>
        <dbReference type="ARBA" id="ARBA00022719"/>
    </source>
</evidence>
<dbReference type="EC" id="7.1.1.-" evidence="6"/>
<dbReference type="OrthoDB" id="9786737at2"/>
<dbReference type="InterPro" id="IPR006138">
    <property type="entry name" value="NADH_UQ_OxRdtase_20Kd_su"/>
</dbReference>
<keyword evidence="6 7" id="KW-0411">Iron-sulfur</keyword>
<dbReference type="AlphaFoldDB" id="A0A316ALR1"/>
<dbReference type="NCBIfam" id="NF011388">
    <property type="entry name" value="PRK14813.1"/>
    <property type="match status" value="1"/>
</dbReference>
<dbReference type="HAMAP" id="MF_01356">
    <property type="entry name" value="NDH1_NuoB"/>
    <property type="match status" value="1"/>
</dbReference>
<feature type="binding site" evidence="6">
    <location>
        <position position="38"/>
    </location>
    <ligand>
        <name>[4Fe-4S] cluster</name>
        <dbReference type="ChEBI" id="CHEBI:49883"/>
    </ligand>
</feature>
<comment type="similarity">
    <text evidence="1 6 7">Belongs to the complex I 20 kDa subunit family.</text>
</comment>
<feature type="transmembrane region" description="Helical" evidence="8">
    <location>
        <begin position="29"/>
        <end position="49"/>
    </location>
</feature>
<dbReference type="GO" id="GO:0005506">
    <property type="term" value="F:iron ion binding"/>
    <property type="evidence" value="ECO:0007669"/>
    <property type="project" value="UniProtKB-UniRule"/>
</dbReference>
<evidence type="ECO:0000256" key="8">
    <source>
        <dbReference type="SAM" id="Phobius"/>
    </source>
</evidence>
<dbReference type="GO" id="GO:0015990">
    <property type="term" value="P:electron transport coupled proton transport"/>
    <property type="evidence" value="ECO:0007669"/>
    <property type="project" value="TreeGrafter"/>
</dbReference>
<evidence type="ECO:0000313" key="11">
    <source>
        <dbReference type="Proteomes" id="UP000245880"/>
    </source>
</evidence>
<dbReference type="GO" id="GO:0045271">
    <property type="term" value="C:respiratory chain complex I"/>
    <property type="evidence" value="ECO:0007669"/>
    <property type="project" value="TreeGrafter"/>
</dbReference>
<dbReference type="NCBIfam" id="NF005012">
    <property type="entry name" value="PRK06411.1"/>
    <property type="match status" value="1"/>
</dbReference>
<keyword evidence="8" id="KW-0812">Transmembrane</keyword>
<evidence type="ECO:0000256" key="1">
    <source>
        <dbReference type="ARBA" id="ARBA00009173"/>
    </source>
</evidence>
<comment type="subunit">
    <text evidence="6">NDH-1 is composed of 14 different subunits. Subunits NuoB, C, D, E, F, and G constitute the peripheral sector of the complex.</text>
</comment>
<evidence type="ECO:0000256" key="2">
    <source>
        <dbReference type="ARBA" id="ARBA00022448"/>
    </source>
</evidence>
<dbReference type="Pfam" id="PF01058">
    <property type="entry name" value="Oxidored_q6"/>
    <property type="match status" value="1"/>
</dbReference>
<comment type="catalytic activity">
    <reaction evidence="6">
        <text>a quinone + NADH + 5 H(+)(in) = a quinol + NAD(+) + 4 H(+)(out)</text>
        <dbReference type="Rhea" id="RHEA:57888"/>
        <dbReference type="ChEBI" id="CHEBI:15378"/>
        <dbReference type="ChEBI" id="CHEBI:24646"/>
        <dbReference type="ChEBI" id="CHEBI:57540"/>
        <dbReference type="ChEBI" id="CHEBI:57945"/>
        <dbReference type="ChEBI" id="CHEBI:132124"/>
    </reaction>
</comment>
<dbReference type="NCBIfam" id="TIGR01957">
    <property type="entry name" value="nuoB_fam"/>
    <property type="match status" value="1"/>
</dbReference>
<comment type="caution">
    <text evidence="10">The sequence shown here is derived from an EMBL/GenBank/DDBJ whole genome shotgun (WGS) entry which is preliminary data.</text>
</comment>
<dbReference type="GO" id="GO:0051539">
    <property type="term" value="F:4 iron, 4 sulfur cluster binding"/>
    <property type="evidence" value="ECO:0007669"/>
    <property type="project" value="UniProtKB-KW"/>
</dbReference>
<evidence type="ECO:0000256" key="6">
    <source>
        <dbReference type="HAMAP-Rule" id="MF_01356"/>
    </source>
</evidence>
<keyword evidence="4 6" id="KW-1278">Translocase</keyword>
<evidence type="ECO:0000256" key="5">
    <source>
        <dbReference type="ARBA" id="ARBA00023027"/>
    </source>
</evidence>
<keyword evidence="6 7" id="KW-0004">4Fe-4S</keyword>
<evidence type="ECO:0000313" key="10">
    <source>
        <dbReference type="EMBL" id="PWJ58693.1"/>
    </source>
</evidence>
<comment type="function">
    <text evidence="6">NDH-1 shuttles electrons from NADH, via FMN and iron-sulfur (Fe-S) centers, to quinones in the respiratory chain. The immediate electron acceptor for the enzyme in this species is believed to be a menaquinone. Couples the redox reaction to proton translocation (for every two electrons transferred, four hydrogen ions are translocated across the cytoplasmic membrane), and thus conserves the redox energy in a proton gradient.</text>
</comment>
<dbReference type="Gene3D" id="3.40.50.12280">
    <property type="match status" value="1"/>
</dbReference>
<dbReference type="Proteomes" id="UP000245880">
    <property type="component" value="Unassembled WGS sequence"/>
</dbReference>
<comment type="subcellular location">
    <subcellularLocation>
        <location evidence="6">Cell membrane</location>
        <topology evidence="6">Peripheral membrane protein</topology>
        <orientation evidence="6">Cytoplasmic side</orientation>
    </subcellularLocation>
</comment>
<keyword evidence="2 6" id="KW-0813">Transport</keyword>
<protein>
    <recommendedName>
        <fullName evidence="6">NADH-quinone oxidoreductase subunit B</fullName>
        <ecNumber evidence="6">7.1.1.-</ecNumber>
    </recommendedName>
    <alternativeName>
        <fullName evidence="6">NADH dehydrogenase I subunit B</fullName>
    </alternativeName>
    <alternativeName>
        <fullName evidence="6">NDH-1 subunit B</fullName>
    </alternativeName>
</protein>
<keyword evidence="6" id="KW-1003">Cell membrane</keyword>
<evidence type="ECO:0000256" key="4">
    <source>
        <dbReference type="ARBA" id="ARBA00022967"/>
    </source>
</evidence>
<dbReference type="PANTHER" id="PTHR11995:SF14">
    <property type="entry name" value="NADH DEHYDROGENASE [UBIQUINONE] IRON-SULFUR PROTEIN 7, MITOCHONDRIAL"/>
    <property type="match status" value="1"/>
</dbReference>
<dbReference type="GO" id="GO:0009060">
    <property type="term" value="P:aerobic respiration"/>
    <property type="evidence" value="ECO:0007669"/>
    <property type="project" value="TreeGrafter"/>
</dbReference>
<dbReference type="GO" id="GO:0008137">
    <property type="term" value="F:NADH dehydrogenase (ubiquinone) activity"/>
    <property type="evidence" value="ECO:0007669"/>
    <property type="project" value="InterPro"/>
</dbReference>
<keyword evidence="6 7" id="KW-0408">Iron</keyword>
<organism evidence="10 11">
    <name type="scientific">Dyadobacter jejuensis</name>
    <dbReference type="NCBI Taxonomy" id="1082580"/>
    <lineage>
        <taxon>Bacteria</taxon>
        <taxon>Pseudomonadati</taxon>
        <taxon>Bacteroidota</taxon>
        <taxon>Cytophagia</taxon>
        <taxon>Cytophagales</taxon>
        <taxon>Spirosomataceae</taxon>
        <taxon>Dyadobacter</taxon>
    </lineage>
</organism>
<accession>A0A316ALR1</accession>
<dbReference type="FunFam" id="3.40.50.12280:FF:000002">
    <property type="entry name" value="NADH-quinone oxidoreductase subunit B"/>
    <property type="match status" value="1"/>
</dbReference>
<comment type="cofactor">
    <cofactor evidence="6">
        <name>[4Fe-4S] cluster</name>
        <dbReference type="ChEBI" id="CHEBI:49883"/>
    </cofactor>
    <text evidence="6">Binds 1 [4Fe-4S] cluster.</text>
</comment>
<sequence length="177" mass="19823">MTEHIKTGDGGIIITNSEDLMNWARLSSLWPMGFGLACCAIEMMAAYASNYDLERFGIMPRPSPRQSDVMIVAGTVTFKMADRIRRLYEQMPEPRYVISMGSCSNCGGPYWEHGYHVVKGVDRIIPVDVYVPGCPPRPEALIGGFMKLQEKIRTEHPLAPEVFMEMQAAHQEIGIQA</sequence>
<keyword evidence="6 7" id="KW-0479">Metal-binding</keyword>
<feature type="binding site" evidence="6">
    <location>
        <position position="39"/>
    </location>
    <ligand>
        <name>[4Fe-4S] cluster</name>
        <dbReference type="ChEBI" id="CHEBI:49883"/>
    </ligand>
</feature>
<name>A0A316ALR1_9BACT</name>
<proteinExistence type="inferred from homology"/>
<keyword evidence="3 6" id="KW-0874">Quinone</keyword>
<dbReference type="EMBL" id="QGDT01000003">
    <property type="protein sequence ID" value="PWJ58693.1"/>
    <property type="molecule type" value="Genomic_DNA"/>
</dbReference>
<dbReference type="SUPFAM" id="SSF56770">
    <property type="entry name" value="HydA/Nqo6-like"/>
    <property type="match status" value="1"/>
</dbReference>
<reference evidence="10 11" key="1">
    <citation type="submission" date="2018-03" db="EMBL/GenBank/DDBJ databases">
        <title>Genomic Encyclopedia of Archaeal and Bacterial Type Strains, Phase II (KMG-II): from individual species to whole genera.</title>
        <authorList>
            <person name="Goeker M."/>
        </authorList>
    </citation>
    <scope>NUCLEOTIDE SEQUENCE [LARGE SCALE GENOMIC DNA]</scope>
    <source>
        <strain evidence="10 11">DSM 100346</strain>
    </source>
</reference>
<dbReference type="GO" id="GO:0005886">
    <property type="term" value="C:plasma membrane"/>
    <property type="evidence" value="ECO:0007669"/>
    <property type="project" value="UniProtKB-SubCell"/>
</dbReference>
<feature type="binding site" evidence="6">
    <location>
        <position position="134"/>
    </location>
    <ligand>
        <name>[4Fe-4S] cluster</name>
        <dbReference type="ChEBI" id="CHEBI:49883"/>
    </ligand>
</feature>